<reference evidence="1 2" key="1">
    <citation type="submission" date="2018-06" db="EMBL/GenBank/DDBJ databases">
        <title>ACT-28, a chromosomally-encoded AmpC with carbapenemase activity from Enterobacter kobei.</title>
        <authorList>
            <person name="Jousset A.B."/>
            <person name="Oueslati S."/>
            <person name="Bernabeu S."/>
            <person name="Takissian J."/>
            <person name="Creton E."/>
            <person name="Vogel A."/>
            <person name="Cotellon G."/>
            <person name="Bonnin R.A."/>
            <person name="Dortet L."/>
            <person name="Naas T."/>
        </authorList>
    </citation>
    <scope>NUCLEOTIDE SEQUENCE [LARGE SCALE GENOMIC DNA]</scope>
    <source>
        <strain evidence="1 2">99B3</strain>
    </source>
</reference>
<name>A0A330GAE2_ENTCL</name>
<dbReference type="EMBL" id="QMDH01000016">
    <property type="protein sequence ID" value="RAZ67548.1"/>
    <property type="molecule type" value="Genomic_DNA"/>
</dbReference>
<evidence type="ECO:0000313" key="2">
    <source>
        <dbReference type="Proteomes" id="UP000251576"/>
    </source>
</evidence>
<gene>
    <name evidence="1" type="ORF">DP202_11815</name>
</gene>
<dbReference type="RefSeq" id="WP_112780864.1">
    <property type="nucleotide sequence ID" value="NZ_CABMNQ010000016.1"/>
</dbReference>
<proteinExistence type="predicted"/>
<accession>A0A330GAE2</accession>
<sequence length="63" mass="7010">MANQSNVAPGYCVVQQPGTLDFQARQLFGNSRTEKSEYFMQLNQDTAWVKPGQILIVADTAEC</sequence>
<comment type="caution">
    <text evidence="1">The sequence shown here is derived from an EMBL/GenBank/DDBJ whole genome shotgun (WGS) entry which is preliminary data.</text>
</comment>
<protein>
    <submittedName>
        <fullName evidence="1">Uncharacterized protein</fullName>
    </submittedName>
</protein>
<organism evidence="1 2">
    <name type="scientific">Enterobacter cloacae</name>
    <dbReference type="NCBI Taxonomy" id="550"/>
    <lineage>
        <taxon>Bacteria</taxon>
        <taxon>Pseudomonadati</taxon>
        <taxon>Pseudomonadota</taxon>
        <taxon>Gammaproteobacteria</taxon>
        <taxon>Enterobacterales</taxon>
        <taxon>Enterobacteriaceae</taxon>
        <taxon>Enterobacter</taxon>
        <taxon>Enterobacter cloacae complex</taxon>
    </lineage>
</organism>
<dbReference type="AlphaFoldDB" id="A0A330GAE2"/>
<dbReference type="Proteomes" id="UP000251576">
    <property type="component" value="Unassembled WGS sequence"/>
</dbReference>
<evidence type="ECO:0000313" key="1">
    <source>
        <dbReference type="EMBL" id="RAZ67548.1"/>
    </source>
</evidence>